<evidence type="ECO:0000259" key="7">
    <source>
        <dbReference type="PROSITE" id="PS50022"/>
    </source>
</evidence>
<evidence type="ECO:0000256" key="6">
    <source>
        <dbReference type="SAM" id="SignalP"/>
    </source>
</evidence>
<dbReference type="SUPFAM" id="SSF49785">
    <property type="entry name" value="Galactose-binding domain-like"/>
    <property type="match status" value="1"/>
</dbReference>
<dbReference type="RefSeq" id="WP_018473447.1">
    <property type="nucleotide sequence ID" value="NZ_BMWX01000003.1"/>
</dbReference>
<organism evidence="8 9">
    <name type="scientific">Echinicola pacifica</name>
    <dbReference type="NCBI Taxonomy" id="346377"/>
    <lineage>
        <taxon>Bacteria</taxon>
        <taxon>Pseudomonadati</taxon>
        <taxon>Bacteroidota</taxon>
        <taxon>Cytophagia</taxon>
        <taxon>Cytophagales</taxon>
        <taxon>Cyclobacteriaceae</taxon>
        <taxon>Echinicola</taxon>
    </lineage>
</organism>
<dbReference type="InterPro" id="IPR057739">
    <property type="entry name" value="Glyco_hydro_29_N"/>
</dbReference>
<dbReference type="GO" id="GO:0004560">
    <property type="term" value="F:alpha-L-fucosidase activity"/>
    <property type="evidence" value="ECO:0007669"/>
    <property type="project" value="InterPro"/>
</dbReference>
<dbReference type="GO" id="GO:0006004">
    <property type="term" value="P:fucose metabolic process"/>
    <property type="evidence" value="ECO:0007669"/>
    <property type="project" value="TreeGrafter"/>
</dbReference>
<dbReference type="Gene3D" id="3.20.20.80">
    <property type="entry name" value="Glycosidases"/>
    <property type="match status" value="1"/>
</dbReference>
<gene>
    <name evidence="8" type="ORF">GCM10007049_16800</name>
</gene>
<comment type="similarity">
    <text evidence="1">Belongs to the glycosyl hydrolase 29 family.</text>
</comment>
<dbReference type="SUPFAM" id="SSF51445">
    <property type="entry name" value="(Trans)glycosidases"/>
    <property type="match status" value="1"/>
</dbReference>
<dbReference type="InterPro" id="IPR017853">
    <property type="entry name" value="GH"/>
</dbReference>
<comment type="caution">
    <text evidence="8">The sequence shown here is derived from an EMBL/GenBank/DDBJ whole genome shotgun (WGS) entry which is preliminary data.</text>
</comment>
<dbReference type="AlphaFoldDB" id="A0A918PW42"/>
<dbReference type="GO" id="GO:0016139">
    <property type="term" value="P:glycoside catabolic process"/>
    <property type="evidence" value="ECO:0007669"/>
    <property type="project" value="TreeGrafter"/>
</dbReference>
<dbReference type="PANTHER" id="PTHR10030">
    <property type="entry name" value="ALPHA-L-FUCOSIDASE"/>
    <property type="match status" value="1"/>
</dbReference>
<dbReference type="GO" id="GO:0005764">
    <property type="term" value="C:lysosome"/>
    <property type="evidence" value="ECO:0007669"/>
    <property type="project" value="TreeGrafter"/>
</dbReference>
<keyword evidence="4" id="KW-0378">Hydrolase</keyword>
<evidence type="ECO:0000256" key="2">
    <source>
        <dbReference type="ARBA" id="ARBA00012662"/>
    </source>
</evidence>
<evidence type="ECO:0000256" key="1">
    <source>
        <dbReference type="ARBA" id="ARBA00007951"/>
    </source>
</evidence>
<dbReference type="InterPro" id="IPR000421">
    <property type="entry name" value="FA58C"/>
</dbReference>
<evidence type="ECO:0000313" key="8">
    <source>
        <dbReference type="EMBL" id="GGZ24988.1"/>
    </source>
</evidence>
<dbReference type="PROSITE" id="PS50022">
    <property type="entry name" value="FA58C_3"/>
    <property type="match status" value="1"/>
</dbReference>
<evidence type="ECO:0000256" key="5">
    <source>
        <dbReference type="ARBA" id="ARBA00023295"/>
    </source>
</evidence>
<dbReference type="Proteomes" id="UP000619457">
    <property type="component" value="Unassembled WGS sequence"/>
</dbReference>
<dbReference type="SMART" id="SM00812">
    <property type="entry name" value="Alpha_L_fucos"/>
    <property type="match status" value="1"/>
</dbReference>
<dbReference type="InterPro" id="IPR008979">
    <property type="entry name" value="Galactose-bd-like_sf"/>
</dbReference>
<dbReference type="EC" id="3.2.1.51" evidence="2"/>
<dbReference type="Pfam" id="PF13287">
    <property type="entry name" value="Fn3_assoc"/>
    <property type="match status" value="1"/>
</dbReference>
<feature type="signal peptide" evidence="6">
    <location>
        <begin position="1"/>
        <end position="25"/>
    </location>
</feature>
<feature type="chain" id="PRO_5037018861" description="alpha-L-fucosidase" evidence="6">
    <location>
        <begin position="26"/>
        <end position="752"/>
    </location>
</feature>
<name>A0A918PW42_9BACT</name>
<evidence type="ECO:0000256" key="4">
    <source>
        <dbReference type="ARBA" id="ARBA00022801"/>
    </source>
</evidence>
<proteinExistence type="inferred from homology"/>
<protein>
    <recommendedName>
        <fullName evidence="2">alpha-L-fucosidase</fullName>
        <ecNumber evidence="2">3.2.1.51</ecNumber>
    </recommendedName>
</protein>
<dbReference type="InterPro" id="IPR026876">
    <property type="entry name" value="Fn3_assoc_repeat"/>
</dbReference>
<dbReference type="Gene3D" id="2.60.120.260">
    <property type="entry name" value="Galactose-binding domain-like"/>
    <property type="match status" value="2"/>
</dbReference>
<dbReference type="PANTHER" id="PTHR10030:SF37">
    <property type="entry name" value="ALPHA-L-FUCOSIDASE-RELATED"/>
    <property type="match status" value="1"/>
</dbReference>
<reference evidence="8" key="1">
    <citation type="journal article" date="2014" name="Int. J. Syst. Evol. Microbiol.">
        <title>Complete genome sequence of Corynebacterium casei LMG S-19264T (=DSM 44701T), isolated from a smear-ripened cheese.</title>
        <authorList>
            <consortium name="US DOE Joint Genome Institute (JGI-PGF)"/>
            <person name="Walter F."/>
            <person name="Albersmeier A."/>
            <person name="Kalinowski J."/>
            <person name="Ruckert C."/>
        </authorList>
    </citation>
    <scope>NUCLEOTIDE SEQUENCE</scope>
    <source>
        <strain evidence="8">KCTC 12368</strain>
    </source>
</reference>
<keyword evidence="5" id="KW-0326">Glycosidase</keyword>
<evidence type="ECO:0000313" key="9">
    <source>
        <dbReference type="Proteomes" id="UP000619457"/>
    </source>
</evidence>
<dbReference type="EMBL" id="BMWX01000003">
    <property type="protein sequence ID" value="GGZ24988.1"/>
    <property type="molecule type" value="Genomic_DNA"/>
</dbReference>
<dbReference type="Pfam" id="PF00754">
    <property type="entry name" value="F5_F8_type_C"/>
    <property type="match status" value="1"/>
</dbReference>
<reference evidence="8" key="2">
    <citation type="submission" date="2020-09" db="EMBL/GenBank/DDBJ databases">
        <authorList>
            <person name="Sun Q."/>
            <person name="Kim S."/>
        </authorList>
    </citation>
    <scope>NUCLEOTIDE SEQUENCE</scope>
    <source>
        <strain evidence="8">KCTC 12368</strain>
    </source>
</reference>
<keyword evidence="3 6" id="KW-0732">Signal</keyword>
<dbReference type="Pfam" id="PF01120">
    <property type="entry name" value="Alpha_L_fucos"/>
    <property type="match status" value="1"/>
</dbReference>
<feature type="domain" description="F5/8 type C" evidence="7">
    <location>
        <begin position="608"/>
        <end position="752"/>
    </location>
</feature>
<dbReference type="InterPro" id="IPR000933">
    <property type="entry name" value="Glyco_hydro_29"/>
</dbReference>
<accession>A0A918PW42</accession>
<evidence type="ECO:0000256" key="3">
    <source>
        <dbReference type="ARBA" id="ARBA00022729"/>
    </source>
</evidence>
<sequence>MKMKMTFNRSMMCALMMIVPGMVFAQGEGNSLPPLSTYSIDADDTHDSIRIKAAHVVPTANQYAALQDEFIAFVHFGPNTFTRMEWGSGMESPEVFALQDLDTDQWCKAMRDAGMTKVILTVKHHDGFVLWQSRYTEHGLMSSGFREGNGDVLADLSKSCQKYGLKLGVYLSPADLYQIEHPEGLYGNLSEKTSREIPRKVEGRPFENPKTFTFTVDDYNEYFLNQLFELLTEYGPIHEVWFDGAHPKTKGGQTYDYNSWKELIGSLAPEAVIFGRQDIRWGGNESGRTRAVEWNTIPYQEDPNRMNSFADITGEQVAAMENLYPAKFLHYQPAEINTSIREGWFYRNDDEQGVRSADDVFDIYERSVGGNTIFLLNIPPNREGLFPQRDVEVLREVGKRIKETYGTDLMERAEGPKEILDEDESSYLLQKIGAKPIEIRLAAPTKINRLVIQEEILQHGERVAAFTVKAEVGGSLKVIAKGKNIGYKNILRFPEITTSKISIEIDEARYEPVAISKVAVYYYHSRPPQLQINRSLKGLVSISPKPQDFGWKTYDQDIAGELNQDMEIYYSLDGSNPGPKSVVYQGPFTLENGEVKAIAINKGALGPVEVQEFGLIKEKWLIAQASSALADQPSSLAIDGDPSTYWKSAEGGEGQYIAIKLPQKVSISGFTYSPPVMDKEGMIEKGMIYSSQDGEKWTLIESFELGNLINDPEKRTIHFQKPVKTRYLKIEAIRIAGGHSHAAIAEIGLLVD</sequence>
<keyword evidence="9" id="KW-1185">Reference proteome</keyword>